<dbReference type="SUPFAM" id="SSF51269">
    <property type="entry name" value="AFP III-like domain"/>
    <property type="match status" value="1"/>
</dbReference>
<dbReference type="InterPro" id="IPR036732">
    <property type="entry name" value="AFP_Neu5c_C_sf"/>
</dbReference>
<dbReference type="PATRIC" id="fig|1678841.3.peg.1148"/>
<dbReference type="GO" id="GO:0016051">
    <property type="term" value="P:carbohydrate biosynthetic process"/>
    <property type="evidence" value="ECO:0007669"/>
    <property type="project" value="InterPro"/>
</dbReference>
<keyword evidence="3" id="KW-1185">Reference proteome</keyword>
<organism evidence="2">
    <name type="scientific">Lentimicrobium saccharophilum</name>
    <dbReference type="NCBI Taxonomy" id="1678841"/>
    <lineage>
        <taxon>Bacteria</taxon>
        <taxon>Pseudomonadati</taxon>
        <taxon>Bacteroidota</taxon>
        <taxon>Bacteroidia</taxon>
        <taxon>Bacteroidales</taxon>
        <taxon>Lentimicrobiaceae</taxon>
        <taxon>Lentimicrobium</taxon>
    </lineage>
</organism>
<dbReference type="InterPro" id="IPR013785">
    <property type="entry name" value="Aldolase_TIM"/>
</dbReference>
<dbReference type="CDD" id="cd11615">
    <property type="entry name" value="SAF_NeuB_like"/>
    <property type="match status" value="1"/>
</dbReference>
<dbReference type="Pfam" id="PF08666">
    <property type="entry name" value="SAF"/>
    <property type="match status" value="1"/>
</dbReference>
<dbReference type="SMART" id="SM00858">
    <property type="entry name" value="SAF"/>
    <property type="match status" value="1"/>
</dbReference>
<dbReference type="Gene3D" id="3.20.20.70">
    <property type="entry name" value="Aldolase class I"/>
    <property type="match status" value="1"/>
</dbReference>
<protein>
    <submittedName>
        <fullName evidence="2">N-acetylneuraminate synthase</fullName>
    </submittedName>
</protein>
<dbReference type="GO" id="GO:0047444">
    <property type="term" value="F:N-acylneuraminate-9-phosphate synthase activity"/>
    <property type="evidence" value="ECO:0007669"/>
    <property type="project" value="TreeGrafter"/>
</dbReference>
<dbReference type="PANTHER" id="PTHR42966">
    <property type="entry name" value="N-ACETYLNEURAMINATE SYNTHASE"/>
    <property type="match status" value="1"/>
</dbReference>
<dbReference type="PROSITE" id="PS50844">
    <property type="entry name" value="AFP_LIKE"/>
    <property type="match status" value="1"/>
</dbReference>
<evidence type="ECO:0000313" key="3">
    <source>
        <dbReference type="Proteomes" id="UP000053091"/>
    </source>
</evidence>
<proteinExistence type="predicted"/>
<reference evidence="2" key="1">
    <citation type="journal article" date="2015" name="Genome Announc.">
        <title>Draft Genome Sequence of Bacteroidales Strain TBC1, a Novel Isolate from a Methanogenic Wastewater Treatment System.</title>
        <authorList>
            <person name="Tourlousse D.M."/>
            <person name="Matsuura N."/>
            <person name="Sun L."/>
            <person name="Toyonaga M."/>
            <person name="Kuroda K."/>
            <person name="Ohashi A."/>
            <person name="Cruz R."/>
            <person name="Yamaguchi T."/>
            <person name="Sekiguchi Y."/>
        </authorList>
    </citation>
    <scope>NUCLEOTIDE SEQUENCE [LARGE SCALE GENOMIC DNA]</scope>
    <source>
        <strain evidence="2">TBC1</strain>
    </source>
</reference>
<evidence type="ECO:0000313" key="2">
    <source>
        <dbReference type="EMBL" id="GAP42875.1"/>
    </source>
</evidence>
<dbReference type="Gene3D" id="3.90.1210.10">
    <property type="entry name" value="Antifreeze-like/N-acetylneuraminic acid synthase C-terminal domain"/>
    <property type="match status" value="1"/>
</dbReference>
<dbReference type="SUPFAM" id="SSF51569">
    <property type="entry name" value="Aldolase"/>
    <property type="match status" value="1"/>
</dbReference>
<gene>
    <name evidence="2" type="ORF">TBC1_111015</name>
</gene>
<dbReference type="AlphaFoldDB" id="A0A0S7BWC7"/>
<dbReference type="InterPro" id="IPR013132">
    <property type="entry name" value="PseI/NeuA/B-like_N"/>
</dbReference>
<dbReference type="Proteomes" id="UP000053091">
    <property type="component" value="Unassembled WGS sequence"/>
</dbReference>
<dbReference type="InterPro" id="IPR006190">
    <property type="entry name" value="SAF_AFP_Neu5Ac"/>
</dbReference>
<dbReference type="PANTHER" id="PTHR42966:SF1">
    <property type="entry name" value="SIALIC ACID SYNTHASE"/>
    <property type="match status" value="1"/>
</dbReference>
<evidence type="ECO:0000259" key="1">
    <source>
        <dbReference type="PROSITE" id="PS50844"/>
    </source>
</evidence>
<dbReference type="EMBL" id="DF968182">
    <property type="protein sequence ID" value="GAP42875.1"/>
    <property type="molecule type" value="Genomic_DNA"/>
</dbReference>
<name>A0A0S7BWC7_9BACT</name>
<dbReference type="STRING" id="1678841.TBC1_111015"/>
<dbReference type="NCBIfam" id="TIGR03569">
    <property type="entry name" value="NeuB_NnaB"/>
    <property type="match status" value="1"/>
</dbReference>
<dbReference type="RefSeq" id="WP_062039382.1">
    <property type="nucleotide sequence ID" value="NZ_DF968182.1"/>
</dbReference>
<dbReference type="OrthoDB" id="9814210at2"/>
<sequence length="340" mass="36728">MFRTIIIAEAGVNHNGNLQLAEQLIEAAARAGADFVKFQTFRAANLVTASAEKAAYQKANEGIAAGESQLQMLTKLELDKEAHLHLIRHCKKHNIKFLSTAFDLESIDLLNELGIELFKIPSGEITNLPLLRKIAGSGKPVVLSTGMATIEEIGDAIDVLKRNGTPSDHITVLHCTTEYPAPLEEVNLKAMHSIRETFKVKTGYSDHTKGIVIPIAAAALGATIIEKHFTISRDLPGPDHKASLEPDELAAMVAAIRNVEKALGSGIKAPTVSELRNIAAARKSIHLSKNLPAGHALTNEDLVMKRPGDGISPMLLDTIIGKKLKTDLKADTQLKPEHLL</sequence>
<accession>A0A0S7BWC7</accession>
<dbReference type="InterPro" id="IPR013974">
    <property type="entry name" value="SAF"/>
</dbReference>
<dbReference type="InterPro" id="IPR020007">
    <property type="entry name" value="NeuB/NeuA"/>
</dbReference>
<dbReference type="InterPro" id="IPR051690">
    <property type="entry name" value="PseI-like"/>
</dbReference>
<dbReference type="InterPro" id="IPR057736">
    <property type="entry name" value="SAF_PseI/NeuA/NeuB"/>
</dbReference>
<dbReference type="Pfam" id="PF03102">
    <property type="entry name" value="NeuB"/>
    <property type="match status" value="1"/>
</dbReference>
<feature type="domain" description="AFP-like" evidence="1">
    <location>
        <begin position="284"/>
        <end position="340"/>
    </location>
</feature>